<reference evidence="1" key="1">
    <citation type="journal article" date="2021" name="Evol. Appl.">
        <title>The genome of the Pyrenean desman and the effects of bottlenecks and inbreeding on the genomic landscape of an endangered species.</title>
        <authorList>
            <person name="Escoda L."/>
            <person name="Castresana J."/>
        </authorList>
    </citation>
    <scope>NUCLEOTIDE SEQUENCE</scope>
    <source>
        <strain evidence="1">IBE-C5619</strain>
    </source>
</reference>
<accession>A0A8J5ZY37</accession>
<sequence>MLVVVSAEPLQLLDLETGYFSGSRDHASVIKTGTHLLNFLLDMKAKPGPQGKTSTIQPQGLMEEYPCGNTLHLWGPRVTYPASDQPLLMAAHHPQPAPMSRPLYNLLPSKQQG</sequence>
<name>A0A8J5ZY37_GALPY</name>
<protein>
    <submittedName>
        <fullName evidence="1">Uncharacterized protein</fullName>
    </submittedName>
</protein>
<keyword evidence="2" id="KW-1185">Reference proteome</keyword>
<evidence type="ECO:0000313" key="1">
    <source>
        <dbReference type="EMBL" id="KAG8507870.1"/>
    </source>
</evidence>
<dbReference type="AlphaFoldDB" id="A0A8J5ZY37"/>
<dbReference type="EMBL" id="JAGFMF010012081">
    <property type="protein sequence ID" value="KAG8507870.1"/>
    <property type="molecule type" value="Genomic_DNA"/>
</dbReference>
<dbReference type="Proteomes" id="UP000700334">
    <property type="component" value="Unassembled WGS sequence"/>
</dbReference>
<comment type="caution">
    <text evidence="1">The sequence shown here is derived from an EMBL/GenBank/DDBJ whole genome shotgun (WGS) entry which is preliminary data.</text>
</comment>
<evidence type="ECO:0000313" key="2">
    <source>
        <dbReference type="Proteomes" id="UP000700334"/>
    </source>
</evidence>
<gene>
    <name evidence="1" type="ORF">J0S82_002818</name>
</gene>
<organism evidence="1 2">
    <name type="scientific">Galemys pyrenaicus</name>
    <name type="common">Iberian desman</name>
    <name type="synonym">Pyrenean desman</name>
    <dbReference type="NCBI Taxonomy" id="202257"/>
    <lineage>
        <taxon>Eukaryota</taxon>
        <taxon>Metazoa</taxon>
        <taxon>Chordata</taxon>
        <taxon>Craniata</taxon>
        <taxon>Vertebrata</taxon>
        <taxon>Euteleostomi</taxon>
        <taxon>Mammalia</taxon>
        <taxon>Eutheria</taxon>
        <taxon>Laurasiatheria</taxon>
        <taxon>Eulipotyphla</taxon>
        <taxon>Talpidae</taxon>
        <taxon>Galemys</taxon>
    </lineage>
</organism>
<proteinExistence type="predicted"/>